<name>A0A6P4IAC2_DROKI</name>
<dbReference type="PANTHER" id="PTHR15002">
    <property type="entry name" value="RIBOSOMAL BIOGENESIS PROTEIN LAS1L"/>
    <property type="match status" value="1"/>
</dbReference>
<dbReference type="GeneID" id="108073591"/>
<dbReference type="GO" id="GO:0000460">
    <property type="term" value="P:maturation of 5.8S rRNA"/>
    <property type="evidence" value="ECO:0007669"/>
    <property type="project" value="TreeGrafter"/>
</dbReference>
<proteinExistence type="predicted"/>
<evidence type="ECO:0000313" key="3">
    <source>
        <dbReference type="RefSeq" id="XP_017020774.1"/>
    </source>
</evidence>
<gene>
    <name evidence="3" type="primary">LOC108073591</name>
</gene>
<dbReference type="Proteomes" id="UP001652661">
    <property type="component" value="Chromosome 3L"/>
</dbReference>
<sequence length="550" mass="61896">MAVGKKEKPVAKKKSPEKGKAPNAKTSPATPPAAVKQRTVVTPWRDTLEFNETYAGLFGKGSKTADRRQALSKIRVWGLRRANLCPAAVLATSVLVQAQLADKEGNATIQTTYASAFSRFYNFMSSIIQGHNMSSMYETAKELGLQSFIVDLRHLCAHGQELPPVEVLRSTSQHCLEWLRTYYWLPHKESLSNLDAGKLQRKDKLKFEEEVSSLLEIYDLTLECLLRGADKLKAISKLKSSAEFNKIRVYSSGKKAKVSKEILDSVLSDLSVKIKRHSSSMKDLLDIYMGCLLKMQYFLGVGLEIGDDEDALVAGTQDLFRLLAMQGYIESFFVALVRLAENPNESDERRLGARYWATKMIQTFGMLFRMKRMYKEELDLDNKLKPVDFSSLNTNVHSKTMRRLLVHSGVDSAVTLIFGDNPKKAKTWVFDREFIMQRVPPFSEYSGAILKGLLPLADPPFSQTQLEALTNLCSIRLKEDQKPGEPEPMEDDSSSEESYSLDYLEKLLSAQAQSRGNTFSSVETSDLGFWSIEKDNDWSKCALGVLPWAQ</sequence>
<dbReference type="GO" id="GO:0030687">
    <property type="term" value="C:preribosome, large subunit precursor"/>
    <property type="evidence" value="ECO:0007669"/>
    <property type="project" value="TreeGrafter"/>
</dbReference>
<evidence type="ECO:0000256" key="1">
    <source>
        <dbReference type="SAM" id="MobiDB-lite"/>
    </source>
</evidence>
<dbReference type="RefSeq" id="XP_017020774.1">
    <property type="nucleotide sequence ID" value="XM_017165285.3"/>
</dbReference>
<organism evidence="2 3">
    <name type="scientific">Drosophila kikkawai</name>
    <name type="common">Fruit fly</name>
    <dbReference type="NCBI Taxonomy" id="30033"/>
    <lineage>
        <taxon>Eukaryota</taxon>
        <taxon>Metazoa</taxon>
        <taxon>Ecdysozoa</taxon>
        <taxon>Arthropoda</taxon>
        <taxon>Hexapoda</taxon>
        <taxon>Insecta</taxon>
        <taxon>Pterygota</taxon>
        <taxon>Neoptera</taxon>
        <taxon>Endopterygota</taxon>
        <taxon>Diptera</taxon>
        <taxon>Brachycera</taxon>
        <taxon>Muscomorpha</taxon>
        <taxon>Ephydroidea</taxon>
        <taxon>Drosophilidae</taxon>
        <taxon>Drosophila</taxon>
        <taxon>Sophophora</taxon>
    </lineage>
</organism>
<dbReference type="GO" id="GO:0004519">
    <property type="term" value="F:endonuclease activity"/>
    <property type="evidence" value="ECO:0007669"/>
    <property type="project" value="InterPro"/>
</dbReference>
<keyword evidence="2" id="KW-1185">Reference proteome</keyword>
<evidence type="ECO:0008006" key="4">
    <source>
        <dbReference type="Google" id="ProtNLM"/>
    </source>
</evidence>
<dbReference type="InterPro" id="IPR007174">
    <property type="entry name" value="Las1"/>
</dbReference>
<accession>A0A6P4IAC2</accession>
<dbReference type="PANTHER" id="PTHR15002:SF0">
    <property type="entry name" value="RIBOSOMAL BIOGENESIS PROTEIN LAS1L"/>
    <property type="match status" value="1"/>
</dbReference>
<dbReference type="GO" id="GO:0090730">
    <property type="term" value="C:Las1 complex"/>
    <property type="evidence" value="ECO:0007669"/>
    <property type="project" value="InterPro"/>
</dbReference>
<evidence type="ECO:0000313" key="2">
    <source>
        <dbReference type="Proteomes" id="UP001652661"/>
    </source>
</evidence>
<dbReference type="Pfam" id="PF04031">
    <property type="entry name" value="Las1"/>
    <property type="match status" value="1"/>
</dbReference>
<dbReference type="GO" id="GO:0000470">
    <property type="term" value="P:maturation of LSU-rRNA"/>
    <property type="evidence" value="ECO:0007669"/>
    <property type="project" value="TreeGrafter"/>
</dbReference>
<reference evidence="3" key="1">
    <citation type="submission" date="2025-08" db="UniProtKB">
        <authorList>
            <consortium name="RefSeq"/>
        </authorList>
    </citation>
    <scope>IDENTIFICATION</scope>
    <source>
        <strain evidence="3">14028-0561.14</strain>
        <tissue evidence="3">Whole fly</tissue>
    </source>
</reference>
<protein>
    <recommendedName>
        <fullName evidence="4">Ribosomal biogenesis protein LAS1L</fullName>
    </recommendedName>
</protein>
<feature type="compositionally biased region" description="Basic and acidic residues" evidence="1">
    <location>
        <begin position="1"/>
        <end position="20"/>
    </location>
</feature>
<dbReference type="AlphaFoldDB" id="A0A6P4IAC2"/>
<dbReference type="OrthoDB" id="10263222at2759"/>
<feature type="region of interest" description="Disordered" evidence="1">
    <location>
        <begin position="1"/>
        <end position="36"/>
    </location>
</feature>